<organism evidence="2 3">
    <name type="scientific">Puccinia sorghi</name>
    <dbReference type="NCBI Taxonomy" id="27349"/>
    <lineage>
        <taxon>Eukaryota</taxon>
        <taxon>Fungi</taxon>
        <taxon>Dikarya</taxon>
        <taxon>Basidiomycota</taxon>
        <taxon>Pucciniomycotina</taxon>
        <taxon>Pucciniomycetes</taxon>
        <taxon>Pucciniales</taxon>
        <taxon>Pucciniaceae</taxon>
        <taxon>Puccinia</taxon>
    </lineage>
</organism>
<evidence type="ECO:0000313" key="2">
    <source>
        <dbReference type="EMBL" id="KNZ53281.1"/>
    </source>
</evidence>
<proteinExistence type="predicted"/>
<keyword evidence="3" id="KW-1185">Reference proteome</keyword>
<reference evidence="2 3" key="1">
    <citation type="submission" date="2015-08" db="EMBL/GenBank/DDBJ databases">
        <title>Next Generation Sequencing and Analysis of the Genome of Puccinia sorghi L Schw, the Causal Agent of Maize Common Rust.</title>
        <authorList>
            <person name="Rochi L."/>
            <person name="Burguener G."/>
            <person name="Darino M."/>
            <person name="Turjanski A."/>
            <person name="Kreff E."/>
            <person name="Dieguez M.J."/>
            <person name="Sacco F."/>
        </authorList>
    </citation>
    <scope>NUCLEOTIDE SEQUENCE [LARGE SCALE GENOMIC DNA]</scope>
    <source>
        <strain evidence="2 3">RO10H11247</strain>
    </source>
</reference>
<sequence>MAPIRNAPGSDTPDWSNPTKSHGPKDQAKCTYCQQIFNQCPQRQDELHYHRQLGPYHRQLGPQSQSPDPEGPFVTRQCVHVAFVFGLVYDGPASIIFLIPRKSSHKNESVNNYFQPMSNEKLS</sequence>
<evidence type="ECO:0000313" key="3">
    <source>
        <dbReference type="Proteomes" id="UP000037035"/>
    </source>
</evidence>
<feature type="region of interest" description="Disordered" evidence="1">
    <location>
        <begin position="1"/>
        <end position="26"/>
    </location>
</feature>
<dbReference type="VEuPathDB" id="FungiDB:VP01_3290g1"/>
<accession>A0A0L6UXJ5</accession>
<comment type="caution">
    <text evidence="2">The sequence shown here is derived from an EMBL/GenBank/DDBJ whole genome shotgun (WGS) entry which is preliminary data.</text>
</comment>
<evidence type="ECO:0000256" key="1">
    <source>
        <dbReference type="SAM" id="MobiDB-lite"/>
    </source>
</evidence>
<name>A0A0L6UXJ5_9BASI</name>
<dbReference type="EMBL" id="LAVV01008269">
    <property type="protein sequence ID" value="KNZ53281.1"/>
    <property type="molecule type" value="Genomic_DNA"/>
</dbReference>
<dbReference type="Proteomes" id="UP000037035">
    <property type="component" value="Unassembled WGS sequence"/>
</dbReference>
<protein>
    <submittedName>
        <fullName evidence="2">Uncharacterized protein</fullName>
    </submittedName>
</protein>
<gene>
    <name evidence="2" type="ORF">VP01_3290g1</name>
</gene>
<dbReference type="AlphaFoldDB" id="A0A0L6UXJ5"/>